<dbReference type="AlphaFoldDB" id="A0A6J5EH72"/>
<dbReference type="PANTHER" id="PTHR40254">
    <property type="entry name" value="BLR0577 PROTEIN"/>
    <property type="match status" value="1"/>
</dbReference>
<feature type="domain" description="FAD-dependent urate hydroxylase HpyO/Asp monooxygenase CreE-like FAD/NAD(P)-binding" evidence="1">
    <location>
        <begin position="10"/>
        <end position="159"/>
    </location>
</feature>
<evidence type="ECO:0000313" key="3">
    <source>
        <dbReference type="Proteomes" id="UP000494363"/>
    </source>
</evidence>
<dbReference type="Pfam" id="PF13454">
    <property type="entry name" value="NAD_binding_9"/>
    <property type="match status" value="1"/>
</dbReference>
<dbReference type="SUPFAM" id="SSF51905">
    <property type="entry name" value="FAD/NAD(P)-binding domain"/>
    <property type="match status" value="2"/>
</dbReference>
<accession>A0A6J5EH72</accession>
<dbReference type="InterPro" id="IPR038732">
    <property type="entry name" value="HpyO/CreE_NAD-binding"/>
</dbReference>
<evidence type="ECO:0000259" key="1">
    <source>
        <dbReference type="Pfam" id="PF13454"/>
    </source>
</evidence>
<proteinExistence type="predicted"/>
<sequence>MMMQDNKTVALIGGGAACVATFIALVKRRAAKTLYVVAPGQIGPGMVFLTSDDALLCNTSAELMSVMTDDPADFIRYQRDRGSVVSAEDFVPRSWVGAYLADRFHEYVKIARERGITVVHLPLRFLSAQTIDPCGYRLSLTDGHATQTLDVTDAIFCTGLGAPRLPEALKPYRDHALLIRSPYPERSMLERVAAGSRVLVIGSKLSAVDAAILLCRQGCRVTMVSPSGSLPAVRSRSIRIGAFRLDRESLDSILRRWTPGNDGASFPKGLRHAYLKYVARHLSAFVGKSWRNQFAALGVPDQRLREQIRLAESGQNQWQDLLVDLVDAVNEVYARSERPFPGGIHPAIMHSIEPYLTSLALPNARKLLHFMDIGLLSVATGQLKEVISPGNTSASWCVDWGDGQKNFGAVVVAAGFHLPRVVANGPGRAELDHYSERAQHAVGVTHSLTAAPARPAGQGNLWFVGPPAHARVPIASALFVTASVAERVAARLHGEHRTSELEACHA</sequence>
<dbReference type="InterPro" id="IPR036188">
    <property type="entry name" value="FAD/NAD-bd_sf"/>
</dbReference>
<name>A0A6J5EH72_9BURK</name>
<dbReference type="InterPro" id="IPR052189">
    <property type="entry name" value="L-asp_N-monooxygenase_NS-form"/>
</dbReference>
<evidence type="ECO:0000313" key="2">
    <source>
        <dbReference type="EMBL" id="CAB3764395.1"/>
    </source>
</evidence>
<protein>
    <recommendedName>
        <fullName evidence="1">FAD-dependent urate hydroxylase HpyO/Asp monooxygenase CreE-like FAD/NAD(P)-binding domain-containing protein</fullName>
    </recommendedName>
</protein>
<dbReference type="PROSITE" id="PS51257">
    <property type="entry name" value="PROKAR_LIPOPROTEIN"/>
    <property type="match status" value="1"/>
</dbReference>
<dbReference type="RefSeq" id="WP_175228989.1">
    <property type="nucleotide sequence ID" value="NZ_CADIKH010000024.1"/>
</dbReference>
<organism evidence="2 3">
    <name type="scientific">Paraburkholderia humisilvae</name>
    <dbReference type="NCBI Taxonomy" id="627669"/>
    <lineage>
        <taxon>Bacteria</taxon>
        <taxon>Pseudomonadati</taxon>
        <taxon>Pseudomonadota</taxon>
        <taxon>Betaproteobacteria</taxon>
        <taxon>Burkholderiales</taxon>
        <taxon>Burkholderiaceae</taxon>
        <taxon>Paraburkholderia</taxon>
    </lineage>
</organism>
<dbReference type="Gene3D" id="3.50.50.60">
    <property type="entry name" value="FAD/NAD(P)-binding domain"/>
    <property type="match status" value="1"/>
</dbReference>
<gene>
    <name evidence="2" type="ORF">LMG29542_04884</name>
</gene>
<reference evidence="2 3" key="1">
    <citation type="submission" date="2020-04" db="EMBL/GenBank/DDBJ databases">
        <authorList>
            <person name="De Canck E."/>
        </authorList>
    </citation>
    <scope>NUCLEOTIDE SEQUENCE [LARGE SCALE GENOMIC DNA]</scope>
    <source>
        <strain evidence="2 3">LMG 29542</strain>
    </source>
</reference>
<keyword evidence="3" id="KW-1185">Reference proteome</keyword>
<dbReference type="PANTHER" id="PTHR40254:SF1">
    <property type="entry name" value="BLR0577 PROTEIN"/>
    <property type="match status" value="1"/>
</dbReference>
<dbReference type="Proteomes" id="UP000494363">
    <property type="component" value="Unassembled WGS sequence"/>
</dbReference>
<dbReference type="EMBL" id="CADIKH010000024">
    <property type="protein sequence ID" value="CAB3764395.1"/>
    <property type="molecule type" value="Genomic_DNA"/>
</dbReference>